<dbReference type="EMBL" id="PKJS01000032">
    <property type="protein sequence ID" value="PKZ67681.1"/>
    <property type="molecule type" value="Genomic_DNA"/>
</dbReference>
<dbReference type="Pfam" id="PF01051">
    <property type="entry name" value="Rep3_N"/>
    <property type="match status" value="1"/>
</dbReference>
<sequence>MISFKLEKKTFEENLSMEKFFDKKLETAEFPIVKHNTLVESSYDLSPVPNNIMTIAMTKARQSNVSCELWNGEVIISAQEYAKIHKVSLDDAYKVLKRAVLELEETKIICDAYYDFSNGEVVPEIPPNLTDISFFSESILASKPKHGKFSKMKLHIRLVQKIGYSDTGSFIYLKFSDDILHLIKNATNPDALDYTQYDYANTIELNTTPAKRLYELVCKWRKVGNCRKQVDEWKILFGVFAKYPNVAEFKRRVLQPAMNQVNEQGEFKLTLEQDKLGRSITHFNIIIEEKMVVENPIETTEFFAKASNVNLFESLSETERQTVKAIADKYIAKNQIDDETHKRNIYKKAINERWGLLELDNQNHEYQRQSEEVKKKLEADRLSKLEKQQEILRKEQESKQFVQLFESLDVGFQIEVLDRVRNLIATEVPVFLKMFDKENDKKSAHTDIRFRSYFKRIMAIE</sequence>
<comment type="similarity">
    <text evidence="1">Belongs to the initiator RepB protein family.</text>
</comment>
<gene>
    <name evidence="5" type="primary">repE_3</name>
    <name evidence="4" type="ORF">CYJ96_12530</name>
    <name evidence="5" type="ORF">NCTC10465_02324</name>
</gene>
<evidence type="ECO:0000313" key="5">
    <source>
        <dbReference type="EMBL" id="STZ04869.1"/>
    </source>
</evidence>
<organism evidence="4 6">
    <name type="scientific">Faucicola osloensis</name>
    <name type="common">Moraxella osloensis</name>
    <dbReference type="NCBI Taxonomy" id="34062"/>
    <lineage>
        <taxon>Bacteria</taxon>
        <taxon>Pseudomonadati</taxon>
        <taxon>Pseudomonadota</taxon>
        <taxon>Gammaproteobacteria</taxon>
        <taxon>Moraxellales</taxon>
        <taxon>Moraxellaceae</taxon>
        <taxon>Faucicola</taxon>
    </lineage>
</organism>
<dbReference type="InterPro" id="IPR036388">
    <property type="entry name" value="WH-like_DNA-bd_sf"/>
</dbReference>
<evidence type="ECO:0000256" key="1">
    <source>
        <dbReference type="ARBA" id="ARBA00038283"/>
    </source>
</evidence>
<protein>
    <submittedName>
        <fullName evidence="4">RepB family plasmid replication initiator protein</fullName>
    </submittedName>
    <submittedName>
        <fullName evidence="5">Replication protein</fullName>
    </submittedName>
</protein>
<dbReference type="SUPFAM" id="SSF46785">
    <property type="entry name" value="Winged helix' DNA-binding domain"/>
    <property type="match status" value="2"/>
</dbReference>
<dbReference type="Proteomes" id="UP000234914">
    <property type="component" value="Unassembled WGS sequence"/>
</dbReference>
<evidence type="ECO:0000313" key="4">
    <source>
        <dbReference type="EMBL" id="PKZ67681.1"/>
    </source>
</evidence>
<dbReference type="Proteomes" id="UP000255230">
    <property type="component" value="Unassembled WGS sequence"/>
</dbReference>
<proteinExistence type="inferred from homology"/>
<name>A0A2I1REX4_FAUOS</name>
<feature type="coiled-coil region" evidence="2">
    <location>
        <begin position="356"/>
        <end position="395"/>
    </location>
</feature>
<reference evidence="5 7" key="2">
    <citation type="submission" date="2018-06" db="EMBL/GenBank/DDBJ databases">
        <authorList>
            <consortium name="Pathogen Informatics"/>
            <person name="Doyle S."/>
        </authorList>
    </citation>
    <scope>NUCLEOTIDE SEQUENCE [LARGE SCALE GENOMIC DNA]</scope>
    <source>
        <strain evidence="5 7">NCTC10465</strain>
    </source>
</reference>
<dbReference type="Gene3D" id="1.10.10.10">
    <property type="entry name" value="Winged helix-like DNA-binding domain superfamily/Winged helix DNA-binding domain"/>
    <property type="match status" value="2"/>
</dbReference>
<keyword evidence="7" id="KW-1185">Reference proteome</keyword>
<evidence type="ECO:0000259" key="3">
    <source>
        <dbReference type="Pfam" id="PF01051"/>
    </source>
</evidence>
<evidence type="ECO:0000256" key="2">
    <source>
        <dbReference type="SAM" id="Coils"/>
    </source>
</evidence>
<reference evidence="4 6" key="1">
    <citation type="submission" date="2017-12" db="EMBL/GenBank/DDBJ databases">
        <title>Phylogenetic diversity of female urinary microbiome.</title>
        <authorList>
            <person name="Thomas-White K."/>
            <person name="Wolfe A.J."/>
        </authorList>
    </citation>
    <scope>NUCLEOTIDE SEQUENCE [LARGE SCALE GENOMIC DNA]</scope>
    <source>
        <strain evidence="4 6">UMB0416</strain>
    </source>
</reference>
<dbReference type="EMBL" id="UGPY01000003">
    <property type="protein sequence ID" value="STZ04869.1"/>
    <property type="molecule type" value="Genomic_DNA"/>
</dbReference>
<dbReference type="RefSeq" id="WP_062335116.1">
    <property type="nucleotide sequence ID" value="NZ_CP014236.1"/>
</dbReference>
<dbReference type="GeneID" id="35779465"/>
<dbReference type="InterPro" id="IPR036390">
    <property type="entry name" value="WH_DNA-bd_sf"/>
</dbReference>
<evidence type="ECO:0000313" key="7">
    <source>
        <dbReference type="Proteomes" id="UP000255230"/>
    </source>
</evidence>
<dbReference type="GO" id="GO:0003887">
    <property type="term" value="F:DNA-directed DNA polymerase activity"/>
    <property type="evidence" value="ECO:0007669"/>
    <property type="project" value="InterPro"/>
</dbReference>
<feature type="domain" description="Initiator Rep protein WH1" evidence="3">
    <location>
        <begin position="32"/>
        <end position="218"/>
    </location>
</feature>
<evidence type="ECO:0000313" key="6">
    <source>
        <dbReference type="Proteomes" id="UP000234914"/>
    </source>
</evidence>
<dbReference type="GO" id="GO:0006270">
    <property type="term" value="P:DNA replication initiation"/>
    <property type="evidence" value="ECO:0007669"/>
    <property type="project" value="InterPro"/>
</dbReference>
<keyword evidence="2" id="KW-0175">Coiled coil</keyword>
<dbReference type="AlphaFoldDB" id="A0A2I1REX4"/>
<dbReference type="Pfam" id="PF21205">
    <property type="entry name" value="Rep3_C"/>
    <property type="match status" value="1"/>
</dbReference>
<dbReference type="InterPro" id="IPR000525">
    <property type="entry name" value="Initiator_Rep_WH1"/>
</dbReference>
<accession>A0A2I1REX4</accession>